<evidence type="ECO:0000259" key="2">
    <source>
        <dbReference type="SMART" id="SM00062"/>
    </source>
</evidence>
<dbReference type="PANTHER" id="PTHR35936:SF19">
    <property type="entry name" value="AMINO-ACID-BINDING PROTEIN YXEM-RELATED"/>
    <property type="match status" value="1"/>
</dbReference>
<dbReference type="InterPro" id="IPR001638">
    <property type="entry name" value="Solute-binding_3/MltF_N"/>
</dbReference>
<reference evidence="3 4" key="1">
    <citation type="journal article" date="2019" name="Environ. Microbiol.">
        <title>Species interactions and distinct microbial communities in high Arctic permafrost affected cryosols are associated with the CH4 and CO2 gas fluxes.</title>
        <authorList>
            <person name="Altshuler I."/>
            <person name="Hamel J."/>
            <person name="Turney S."/>
            <person name="Magnuson E."/>
            <person name="Levesque R."/>
            <person name="Greer C."/>
            <person name="Whyte L.G."/>
        </authorList>
    </citation>
    <scope>NUCLEOTIDE SEQUENCE [LARGE SCALE GENOMIC DNA]</scope>
    <source>
        <strain evidence="3 4">S9.3B</strain>
    </source>
</reference>
<dbReference type="Pfam" id="PF00497">
    <property type="entry name" value="SBP_bac_3"/>
    <property type="match status" value="1"/>
</dbReference>
<evidence type="ECO:0000313" key="3">
    <source>
        <dbReference type="EMBL" id="TPG59064.1"/>
    </source>
</evidence>
<organism evidence="3 4">
    <name type="scientific">Muricoccus nepalensis</name>
    <dbReference type="NCBI Taxonomy" id="1854500"/>
    <lineage>
        <taxon>Bacteria</taxon>
        <taxon>Pseudomonadati</taxon>
        <taxon>Pseudomonadota</taxon>
        <taxon>Alphaproteobacteria</taxon>
        <taxon>Acetobacterales</taxon>
        <taxon>Roseomonadaceae</taxon>
        <taxon>Muricoccus</taxon>
    </lineage>
</organism>
<gene>
    <name evidence="3" type="ORF">EAH89_06825</name>
</gene>
<dbReference type="SMART" id="SM00062">
    <property type="entry name" value="PBPb"/>
    <property type="match status" value="1"/>
</dbReference>
<sequence>MTLTRRGLGAATLGTGLAAATIRRAAANNLEKAKRAGELVIATEMHFAPFDFTEGGKQVGLNAELFAEVGKELAVKITFQDLPWPAVLPGLEASRYDLVGGPATITKARSERYRFTVPVAEATVALLKRANESSITKPQDIAGKQLGCATATAQLAQFQAFVATLPGTTPPIREYQSFSEAYADLAAGRVVAVANSLPNIAYVAKQRPNVFAVVQPPFGATSYFGYIGRKDADSAPLLDAVDAAIVKMRNDGRLGALQTKWFGQAFDTPDTVPAPTV</sequence>
<dbReference type="RefSeq" id="WP_140882050.1">
    <property type="nucleotide sequence ID" value="NZ_RCZP01000004.1"/>
</dbReference>
<dbReference type="Proteomes" id="UP000317078">
    <property type="component" value="Unassembled WGS sequence"/>
</dbReference>
<dbReference type="Gene3D" id="3.40.190.10">
    <property type="entry name" value="Periplasmic binding protein-like II"/>
    <property type="match status" value="2"/>
</dbReference>
<comment type="caution">
    <text evidence="3">The sequence shown here is derived from an EMBL/GenBank/DDBJ whole genome shotgun (WGS) entry which is preliminary data.</text>
</comment>
<name>A0A502GB48_9PROT</name>
<accession>A0A502GB48</accession>
<proteinExistence type="predicted"/>
<dbReference type="EMBL" id="RCZP01000004">
    <property type="protein sequence ID" value="TPG59064.1"/>
    <property type="molecule type" value="Genomic_DNA"/>
</dbReference>
<keyword evidence="1" id="KW-0732">Signal</keyword>
<keyword evidence="4" id="KW-1185">Reference proteome</keyword>
<dbReference type="OrthoDB" id="9814231at2"/>
<dbReference type="PANTHER" id="PTHR35936">
    <property type="entry name" value="MEMBRANE-BOUND LYTIC MUREIN TRANSGLYCOSYLASE F"/>
    <property type="match status" value="1"/>
</dbReference>
<protein>
    <submittedName>
        <fullName evidence="3">Amino acid ABC transporter</fullName>
    </submittedName>
</protein>
<evidence type="ECO:0000313" key="4">
    <source>
        <dbReference type="Proteomes" id="UP000317078"/>
    </source>
</evidence>
<dbReference type="SUPFAM" id="SSF53850">
    <property type="entry name" value="Periplasmic binding protein-like II"/>
    <property type="match status" value="1"/>
</dbReference>
<evidence type="ECO:0000256" key="1">
    <source>
        <dbReference type="ARBA" id="ARBA00022729"/>
    </source>
</evidence>
<feature type="domain" description="Solute-binding protein family 3/N-terminal" evidence="2">
    <location>
        <begin position="38"/>
        <end position="265"/>
    </location>
</feature>
<dbReference type="AlphaFoldDB" id="A0A502GB48"/>